<evidence type="ECO:0000256" key="4">
    <source>
        <dbReference type="ARBA" id="ARBA00022825"/>
    </source>
</evidence>
<feature type="compositionally biased region" description="Basic and acidic residues" evidence="6">
    <location>
        <begin position="398"/>
        <end position="415"/>
    </location>
</feature>
<dbReference type="InterPro" id="IPR005151">
    <property type="entry name" value="Tail-specific_protease"/>
</dbReference>
<dbReference type="CDD" id="cd06782">
    <property type="entry name" value="cpPDZ_CPP-like"/>
    <property type="match status" value="1"/>
</dbReference>
<evidence type="ECO:0000256" key="6">
    <source>
        <dbReference type="SAM" id="MobiDB-lite"/>
    </source>
</evidence>
<dbReference type="GO" id="GO:0004175">
    <property type="term" value="F:endopeptidase activity"/>
    <property type="evidence" value="ECO:0007669"/>
    <property type="project" value="TreeGrafter"/>
</dbReference>
<evidence type="ECO:0000256" key="2">
    <source>
        <dbReference type="ARBA" id="ARBA00022670"/>
    </source>
</evidence>
<accession>A0A1F6CZ12</accession>
<gene>
    <name evidence="8" type="ORF">A3D62_00580</name>
</gene>
<keyword evidence="4 5" id="KW-0720">Serine protease</keyword>
<evidence type="ECO:0000256" key="5">
    <source>
        <dbReference type="RuleBase" id="RU004404"/>
    </source>
</evidence>
<dbReference type="PANTHER" id="PTHR32060">
    <property type="entry name" value="TAIL-SPECIFIC PROTEASE"/>
    <property type="match status" value="1"/>
</dbReference>
<dbReference type="GO" id="GO:0030288">
    <property type="term" value="C:outer membrane-bounded periplasmic space"/>
    <property type="evidence" value="ECO:0007669"/>
    <property type="project" value="TreeGrafter"/>
</dbReference>
<reference evidence="8 9" key="1">
    <citation type="journal article" date="2016" name="Nat. Commun.">
        <title>Thousands of microbial genomes shed light on interconnected biogeochemical processes in an aquifer system.</title>
        <authorList>
            <person name="Anantharaman K."/>
            <person name="Brown C.T."/>
            <person name="Hug L.A."/>
            <person name="Sharon I."/>
            <person name="Castelle C.J."/>
            <person name="Probst A.J."/>
            <person name="Thomas B.C."/>
            <person name="Singh A."/>
            <person name="Wilkins M.J."/>
            <person name="Karaoz U."/>
            <person name="Brodie E.L."/>
            <person name="Williams K.H."/>
            <person name="Hubbard S.S."/>
            <person name="Banfield J.F."/>
        </authorList>
    </citation>
    <scope>NUCLEOTIDE SEQUENCE [LARGE SCALE GENOMIC DNA]</scope>
</reference>
<dbReference type="SUPFAM" id="SSF52096">
    <property type="entry name" value="ClpP/crotonase"/>
    <property type="match status" value="1"/>
</dbReference>
<name>A0A1F6CZ12_9BACT</name>
<dbReference type="Gene3D" id="3.90.226.10">
    <property type="entry name" value="2-enoyl-CoA Hydratase, Chain A, domain 1"/>
    <property type="match status" value="1"/>
</dbReference>
<dbReference type="Gene3D" id="2.30.42.10">
    <property type="match status" value="1"/>
</dbReference>
<dbReference type="InterPro" id="IPR029045">
    <property type="entry name" value="ClpP/crotonase-like_dom_sf"/>
</dbReference>
<dbReference type="InterPro" id="IPR041489">
    <property type="entry name" value="PDZ_6"/>
</dbReference>
<evidence type="ECO:0000313" key="9">
    <source>
        <dbReference type="Proteomes" id="UP000177659"/>
    </source>
</evidence>
<organism evidence="8 9">
    <name type="scientific">Candidatus Kaiserbacteria bacterium RIFCSPHIGHO2_02_FULL_49_11</name>
    <dbReference type="NCBI Taxonomy" id="1798489"/>
    <lineage>
        <taxon>Bacteria</taxon>
        <taxon>Candidatus Kaiseribacteriota</taxon>
    </lineage>
</organism>
<dbReference type="Proteomes" id="UP000177659">
    <property type="component" value="Unassembled WGS sequence"/>
</dbReference>
<dbReference type="FunFam" id="2.30.42.10:FF:000063">
    <property type="entry name" value="Peptidase, S41 family"/>
    <property type="match status" value="1"/>
</dbReference>
<dbReference type="Pfam" id="PF17820">
    <property type="entry name" value="PDZ_6"/>
    <property type="match status" value="1"/>
</dbReference>
<dbReference type="SMART" id="SM00245">
    <property type="entry name" value="TSPc"/>
    <property type="match status" value="1"/>
</dbReference>
<dbReference type="InterPro" id="IPR004447">
    <property type="entry name" value="Peptidase_S41A"/>
</dbReference>
<dbReference type="PANTHER" id="PTHR32060:SF30">
    <property type="entry name" value="CARBOXY-TERMINAL PROCESSING PROTEASE CTPA"/>
    <property type="match status" value="1"/>
</dbReference>
<comment type="similarity">
    <text evidence="1 5">Belongs to the peptidase S41A family.</text>
</comment>
<keyword evidence="2 5" id="KW-0645">Protease</keyword>
<dbReference type="SUPFAM" id="SSF50156">
    <property type="entry name" value="PDZ domain-like"/>
    <property type="match status" value="1"/>
</dbReference>
<dbReference type="SMART" id="SM00228">
    <property type="entry name" value="PDZ"/>
    <property type="match status" value="1"/>
</dbReference>
<keyword evidence="3 5" id="KW-0378">Hydrolase</keyword>
<evidence type="ECO:0000256" key="3">
    <source>
        <dbReference type="ARBA" id="ARBA00022801"/>
    </source>
</evidence>
<evidence type="ECO:0000259" key="7">
    <source>
        <dbReference type="PROSITE" id="PS50106"/>
    </source>
</evidence>
<dbReference type="NCBIfam" id="TIGR00225">
    <property type="entry name" value="prc"/>
    <property type="match status" value="1"/>
</dbReference>
<dbReference type="InterPro" id="IPR001478">
    <property type="entry name" value="PDZ"/>
</dbReference>
<proteinExistence type="inferred from homology"/>
<feature type="region of interest" description="Disordered" evidence="6">
    <location>
        <begin position="393"/>
        <end position="415"/>
    </location>
</feature>
<dbReference type="EMBL" id="MFLC01000039">
    <property type="protein sequence ID" value="OGG54408.1"/>
    <property type="molecule type" value="Genomic_DNA"/>
</dbReference>
<dbReference type="GO" id="GO:0006508">
    <property type="term" value="P:proteolysis"/>
    <property type="evidence" value="ECO:0007669"/>
    <property type="project" value="UniProtKB-KW"/>
</dbReference>
<dbReference type="GO" id="GO:0007165">
    <property type="term" value="P:signal transduction"/>
    <property type="evidence" value="ECO:0007669"/>
    <property type="project" value="TreeGrafter"/>
</dbReference>
<evidence type="ECO:0000313" key="8">
    <source>
        <dbReference type="EMBL" id="OGG54408.1"/>
    </source>
</evidence>
<dbReference type="Pfam" id="PF03572">
    <property type="entry name" value="Peptidase_S41"/>
    <property type="match status" value="1"/>
</dbReference>
<protein>
    <recommendedName>
        <fullName evidence="7">PDZ domain-containing protein</fullName>
    </recommendedName>
</protein>
<dbReference type="AlphaFoldDB" id="A0A1F6CZ12"/>
<feature type="domain" description="PDZ" evidence="7">
    <location>
        <begin position="113"/>
        <end position="177"/>
    </location>
</feature>
<sequence>MFSFLRYKTTLLVIAMLVVVATSFVSGVYLGSDGSVESYIAPFGEDSALPPEGVDLSPLWRAWNVINEKYVSATTTTLATDEEKVWGMIEGLANSLGDPYTVFFPPQDAEIFAADISGNFQGVGMEIGKRDGMLTVVAPLKGTPAYNAGIKTGDQIIKIDEKETASLAVDEAVKLIRGEQGTEVSFTIVREGEDEPITISVTRDVIQIPTISTDKEDGAGLRDDGVFVIQLFNFSAISQNLFRDALRQFVESGSDTLILDLRGNPGGYLEASVDMASWFLPTGKVVVEENFGEGKKSNFHRSRGYDVFNENLKMAILVNQGSASASEILAGALQEHGVAVLVGERTFGKGSVQELVEITKDTALKVTIARWLTPKGTSISDGGLKPDIEVEMTPEDVEAGRDPQMERAADYLKSL</sequence>
<dbReference type="GO" id="GO:0008236">
    <property type="term" value="F:serine-type peptidase activity"/>
    <property type="evidence" value="ECO:0007669"/>
    <property type="project" value="UniProtKB-KW"/>
</dbReference>
<dbReference type="PROSITE" id="PS50106">
    <property type="entry name" value="PDZ"/>
    <property type="match status" value="1"/>
</dbReference>
<dbReference type="InterPro" id="IPR036034">
    <property type="entry name" value="PDZ_sf"/>
</dbReference>
<evidence type="ECO:0000256" key="1">
    <source>
        <dbReference type="ARBA" id="ARBA00009179"/>
    </source>
</evidence>
<comment type="caution">
    <text evidence="8">The sequence shown here is derived from an EMBL/GenBank/DDBJ whole genome shotgun (WGS) entry which is preliminary data.</text>
</comment>
<dbReference type="CDD" id="cd07560">
    <property type="entry name" value="Peptidase_S41_CPP"/>
    <property type="match status" value="1"/>
</dbReference>
<dbReference type="Gene3D" id="3.30.750.44">
    <property type="match status" value="1"/>
</dbReference>